<evidence type="ECO:0000313" key="2">
    <source>
        <dbReference type="EMBL" id="SEH04092.1"/>
    </source>
</evidence>
<dbReference type="InterPro" id="IPR013211">
    <property type="entry name" value="LVIVD"/>
</dbReference>
<keyword evidence="1" id="KW-0732">Signal</keyword>
<feature type="signal peptide" evidence="1">
    <location>
        <begin position="1"/>
        <end position="27"/>
    </location>
</feature>
<evidence type="ECO:0000256" key="1">
    <source>
        <dbReference type="SAM" id="SignalP"/>
    </source>
</evidence>
<keyword evidence="3" id="KW-1185">Reference proteome</keyword>
<protein>
    <submittedName>
        <fullName evidence="2">LVIVD repeat-containing protein</fullName>
    </submittedName>
</protein>
<feature type="chain" id="PRO_5009297702" evidence="1">
    <location>
        <begin position="28"/>
        <end position="454"/>
    </location>
</feature>
<evidence type="ECO:0000313" key="3">
    <source>
        <dbReference type="Proteomes" id="UP000236732"/>
    </source>
</evidence>
<dbReference type="AlphaFoldDB" id="A0A1H6F1Z2"/>
<dbReference type="OrthoDB" id="4300819at2"/>
<accession>A0A1H6F1Z2</accession>
<gene>
    <name evidence="2" type="ORF">SAMN05444920_1584</name>
</gene>
<organism evidence="2 3">
    <name type="scientific">Nonomuraea solani</name>
    <dbReference type="NCBI Taxonomy" id="1144553"/>
    <lineage>
        <taxon>Bacteria</taxon>
        <taxon>Bacillati</taxon>
        <taxon>Actinomycetota</taxon>
        <taxon>Actinomycetes</taxon>
        <taxon>Streptosporangiales</taxon>
        <taxon>Streptosporangiaceae</taxon>
        <taxon>Nonomuraea</taxon>
    </lineage>
</organism>
<dbReference type="Pfam" id="PF08309">
    <property type="entry name" value="LVIVD"/>
    <property type="match status" value="2"/>
</dbReference>
<dbReference type="Proteomes" id="UP000236732">
    <property type="component" value="Unassembled WGS sequence"/>
</dbReference>
<dbReference type="RefSeq" id="WP_103964984.1">
    <property type="nucleotide sequence ID" value="NZ_FNVT01000058.1"/>
</dbReference>
<sequence length="454" mass="48980">MRIPSRLPLLLAVTAGLTLLLPQAAVADHIEAASTFTTSKNMHAIGFSPEANTITPFTANSDLAFWRNRAYQGHYNGFRTLDISNPARPKEVVFQECRGDQGDIVVWDRILVRSWNSPAPAGATCDGQPVAEGFEGVHVFDLSNDTDPALVGSVETECGSHTATIAPDLRNRRLIVYSNVSSGCDFVDVIEVPIADPAVARLLRTEPLEGPFTTGVAPGCHDMGVIQGSANLAACASADGTNVFDIGRNAWAGGSLEDPVFLYTIREPGVGDLTQGSGRWHSASFTWDGKVIILGWEPGGGAGPRCTATGTALPGGVVQTDTHKSLFFYDAATGAKLGQWVLPRPQTVEENCTLHNYNVIPLSHRYVLVSGNYQSGISVLDFTDPARAKEIAYADPAPLVPTQLGGDWSTYWYNGLIYESDITRGLLLWKLLDVRTLGRPQHHLNPQTQETTLR</sequence>
<dbReference type="EMBL" id="FNVT01000058">
    <property type="protein sequence ID" value="SEH04092.1"/>
    <property type="molecule type" value="Genomic_DNA"/>
</dbReference>
<proteinExistence type="predicted"/>
<name>A0A1H6F1Z2_9ACTN</name>
<reference evidence="2 3" key="1">
    <citation type="submission" date="2016-10" db="EMBL/GenBank/DDBJ databases">
        <authorList>
            <person name="de Groot N.N."/>
        </authorList>
    </citation>
    <scope>NUCLEOTIDE SEQUENCE [LARGE SCALE GENOMIC DNA]</scope>
    <source>
        <strain evidence="2 3">CGMCC 4.7037</strain>
    </source>
</reference>